<feature type="transmembrane region" description="Helical" evidence="6">
    <location>
        <begin position="544"/>
        <end position="565"/>
    </location>
</feature>
<evidence type="ECO:0000256" key="6">
    <source>
        <dbReference type="SAM" id="Phobius"/>
    </source>
</evidence>
<feature type="transmembrane region" description="Helical" evidence="6">
    <location>
        <begin position="450"/>
        <end position="472"/>
    </location>
</feature>
<evidence type="ECO:0000256" key="5">
    <source>
        <dbReference type="SAM" id="MobiDB-lite"/>
    </source>
</evidence>
<dbReference type="EMBL" id="JAFHKP010000021">
    <property type="protein sequence ID" value="KAG5480273.1"/>
    <property type="molecule type" value="Genomic_DNA"/>
</dbReference>
<evidence type="ECO:0008006" key="9">
    <source>
        <dbReference type="Google" id="ProtNLM"/>
    </source>
</evidence>
<evidence type="ECO:0000313" key="7">
    <source>
        <dbReference type="EMBL" id="KAG5480273.1"/>
    </source>
</evidence>
<reference evidence="7 8" key="1">
    <citation type="submission" date="2021-02" db="EMBL/GenBank/DDBJ databases">
        <title>Leishmania (Mundinia) enrietti genome sequencing and assembly.</title>
        <authorList>
            <person name="Almutairi H."/>
            <person name="Gatherer D."/>
        </authorList>
    </citation>
    <scope>NUCLEOTIDE SEQUENCE [LARGE SCALE GENOMIC DNA]</scope>
    <source>
        <strain evidence="7">CUR178</strain>
    </source>
</reference>
<dbReference type="GO" id="GO:0016020">
    <property type="term" value="C:membrane"/>
    <property type="evidence" value="ECO:0007669"/>
    <property type="project" value="UniProtKB-SubCell"/>
</dbReference>
<dbReference type="OrthoDB" id="410267at2759"/>
<keyword evidence="2 6" id="KW-0812">Transmembrane</keyword>
<keyword evidence="8" id="KW-1185">Reference proteome</keyword>
<dbReference type="KEGG" id="lenr:94173509"/>
<comment type="subcellular location">
    <subcellularLocation>
        <location evidence="1">Membrane</location>
        <topology evidence="1">Multi-pass membrane protein</topology>
    </subcellularLocation>
</comment>
<dbReference type="PANTHER" id="PTHR21576:SF157">
    <property type="entry name" value="NODULIN-LIKE DOMAIN-CONTAINING PROTEIN"/>
    <property type="match status" value="1"/>
</dbReference>
<feature type="transmembrane region" description="Helical" evidence="6">
    <location>
        <begin position="202"/>
        <end position="228"/>
    </location>
</feature>
<dbReference type="Proteomes" id="UP000674179">
    <property type="component" value="Chromosome 21"/>
</dbReference>
<gene>
    <name evidence="7" type="ORF">CUR178_06329</name>
</gene>
<dbReference type="GeneID" id="94173509"/>
<feature type="region of interest" description="Disordered" evidence="5">
    <location>
        <begin position="684"/>
        <end position="711"/>
    </location>
</feature>
<feature type="transmembrane region" description="Helical" evidence="6">
    <location>
        <begin position="595"/>
        <end position="617"/>
    </location>
</feature>
<dbReference type="RefSeq" id="XP_067693420.1">
    <property type="nucleotide sequence ID" value="XM_067837999.1"/>
</dbReference>
<feature type="transmembrane region" description="Helical" evidence="6">
    <location>
        <begin position="484"/>
        <end position="507"/>
    </location>
</feature>
<dbReference type="AlphaFoldDB" id="A0A836HF89"/>
<feature type="transmembrane region" description="Helical" evidence="6">
    <location>
        <begin position="174"/>
        <end position="196"/>
    </location>
</feature>
<protein>
    <recommendedName>
        <fullName evidence="9">Nodulin-like domain-containing protein</fullName>
    </recommendedName>
</protein>
<name>A0A836HF89_LEIEN</name>
<accession>A0A836HF89</accession>
<dbReference type="PANTHER" id="PTHR21576">
    <property type="entry name" value="UNCHARACTERIZED NODULIN-LIKE PROTEIN"/>
    <property type="match status" value="1"/>
</dbReference>
<feature type="transmembrane region" description="Helical" evidence="6">
    <location>
        <begin position="82"/>
        <end position="100"/>
    </location>
</feature>
<proteinExistence type="predicted"/>
<dbReference type="Gene3D" id="1.20.1250.20">
    <property type="entry name" value="MFS general substrate transporter like domains"/>
    <property type="match status" value="1"/>
</dbReference>
<feature type="region of interest" description="Disordered" evidence="5">
    <location>
        <begin position="622"/>
        <end position="672"/>
    </location>
</feature>
<dbReference type="SUPFAM" id="SSF103473">
    <property type="entry name" value="MFS general substrate transporter"/>
    <property type="match status" value="1"/>
</dbReference>
<evidence type="ECO:0000256" key="1">
    <source>
        <dbReference type="ARBA" id="ARBA00004141"/>
    </source>
</evidence>
<sequence>MPSLGESLVRGLKKVSKPVFSQTRDVTQRKEKGLHPVSELRRFHLLVCCFFCSVCVSLTYAFDLFTTQFRHQFNLTSSDLTIISTVGLVFCYFTIPYTFIFESCGPFSLFWLCGILAAIGGFGLAGVFRGQIPGNTATITIFYAFLNAASGLLDTSYVSTLVEVFPRNRGPVVCLAKVMTGLGSSLLAAMSTTFFVGSISGFIYFLTALVMVVCIWASFVIVLPPYIVNWWRRQGKTQVEVTALRSMSTYYERKFVPVPRLAIGYTVVLLLLVFFTIEAPVMAYVSNVSRGGRMAVGAITVVLTLCIFSMLLPFRALGGTNDSDPELEKLDDSYAATHAKEIGVEDDLVQLDDFGQGREAGKEDGVEIIEPIHNTKGIDMSSQSEDAAGKHSRQDPRYTGTIKDYLLSIDMWLIMLLFVLYGCMGTIVMYNSSTISIALSGRERSTQLSALYTAFLGVGSSIGRIAFGLFEAYVQHQDPENRKILVTMALPLSPTLAFLAGLSLLLLPGSTVLLPFILVYLEEGVFAGINALIFPCLFESNHNFLYNLSFFVQMCAIISFNLGMFGRNIDMQQRRLGIPMDLECNVKVCVQMPLIVATVLAFCGIFVALTIHIRYAAFVRRSQQRRPESSTRPQTARAPWAIDGTAHHTDNKASGGEEGDRGDGRNGRAGMRADQPRVRVCGVCGIPDTGPGGPMRPRRRKHGGSTANGIIGVLPTPLRRAATPCDGVPRIEATPGEARRIGSAPGLGLRLAHFPLLELIRHASGPPSATCRTDVTAAVLERRPIRGPPGSQDAAHMGSVWRPQRSKYVTRGRGGASGLPAFHRRRADSVVRADELWCGHACTACAVARVSEWAPLKREIGRLMKHISKTARQHHGPVMEYLPMNLCV</sequence>
<keyword evidence="4 6" id="KW-0472">Membrane</keyword>
<evidence type="ECO:0000256" key="4">
    <source>
        <dbReference type="ARBA" id="ARBA00023136"/>
    </source>
</evidence>
<feature type="transmembrane region" description="Helical" evidence="6">
    <location>
        <begin position="107"/>
        <end position="128"/>
    </location>
</feature>
<feature type="transmembrane region" description="Helical" evidence="6">
    <location>
        <begin position="140"/>
        <end position="162"/>
    </location>
</feature>
<feature type="transmembrane region" description="Helical" evidence="6">
    <location>
        <begin position="513"/>
        <end position="537"/>
    </location>
</feature>
<feature type="transmembrane region" description="Helical" evidence="6">
    <location>
        <begin position="262"/>
        <end position="283"/>
    </location>
</feature>
<feature type="transmembrane region" description="Helical" evidence="6">
    <location>
        <begin position="295"/>
        <end position="314"/>
    </location>
</feature>
<feature type="transmembrane region" description="Helical" evidence="6">
    <location>
        <begin position="411"/>
        <end position="430"/>
    </location>
</feature>
<dbReference type="InterPro" id="IPR036259">
    <property type="entry name" value="MFS_trans_sf"/>
</dbReference>
<evidence type="ECO:0000256" key="2">
    <source>
        <dbReference type="ARBA" id="ARBA00022692"/>
    </source>
</evidence>
<feature type="transmembrane region" description="Helical" evidence="6">
    <location>
        <begin position="43"/>
        <end position="62"/>
    </location>
</feature>
<keyword evidence="3 6" id="KW-1133">Transmembrane helix</keyword>
<evidence type="ECO:0000313" key="8">
    <source>
        <dbReference type="Proteomes" id="UP000674179"/>
    </source>
</evidence>
<comment type="caution">
    <text evidence="7">The sequence shown here is derived from an EMBL/GenBank/DDBJ whole genome shotgun (WGS) entry which is preliminary data.</text>
</comment>
<organism evidence="7 8">
    <name type="scientific">Leishmania enriettii</name>
    <dbReference type="NCBI Taxonomy" id="5663"/>
    <lineage>
        <taxon>Eukaryota</taxon>
        <taxon>Discoba</taxon>
        <taxon>Euglenozoa</taxon>
        <taxon>Kinetoplastea</taxon>
        <taxon>Metakinetoplastina</taxon>
        <taxon>Trypanosomatida</taxon>
        <taxon>Trypanosomatidae</taxon>
        <taxon>Leishmaniinae</taxon>
        <taxon>Leishmania</taxon>
    </lineage>
</organism>
<evidence type="ECO:0000256" key="3">
    <source>
        <dbReference type="ARBA" id="ARBA00022989"/>
    </source>
</evidence>